<reference evidence="3" key="1">
    <citation type="journal article" date="2021" name="New Phytol.">
        <title>Evolutionary innovations through gain and loss of genes in the ectomycorrhizal Boletales.</title>
        <authorList>
            <person name="Wu G."/>
            <person name="Miyauchi S."/>
            <person name="Morin E."/>
            <person name="Kuo A."/>
            <person name="Drula E."/>
            <person name="Varga T."/>
            <person name="Kohler A."/>
            <person name="Feng B."/>
            <person name="Cao Y."/>
            <person name="Lipzen A."/>
            <person name="Daum C."/>
            <person name="Hundley H."/>
            <person name="Pangilinan J."/>
            <person name="Johnson J."/>
            <person name="Barry K."/>
            <person name="LaButti K."/>
            <person name="Ng V."/>
            <person name="Ahrendt S."/>
            <person name="Min B."/>
            <person name="Choi I.G."/>
            <person name="Park H."/>
            <person name="Plett J.M."/>
            <person name="Magnuson J."/>
            <person name="Spatafora J.W."/>
            <person name="Nagy L.G."/>
            <person name="Henrissat B."/>
            <person name="Grigoriev I.V."/>
            <person name="Yang Z.L."/>
            <person name="Xu J."/>
            <person name="Martin F.M."/>
        </authorList>
    </citation>
    <scope>NUCLEOTIDE SEQUENCE</scope>
    <source>
        <strain evidence="3">KKN 215</strain>
    </source>
</reference>
<dbReference type="InterPro" id="IPR046522">
    <property type="entry name" value="DUF6699"/>
</dbReference>
<organism evidence="3 4">
    <name type="scientific">Cristinia sonorae</name>
    <dbReference type="NCBI Taxonomy" id="1940300"/>
    <lineage>
        <taxon>Eukaryota</taxon>
        <taxon>Fungi</taxon>
        <taxon>Dikarya</taxon>
        <taxon>Basidiomycota</taxon>
        <taxon>Agaricomycotina</taxon>
        <taxon>Agaricomycetes</taxon>
        <taxon>Agaricomycetidae</taxon>
        <taxon>Agaricales</taxon>
        <taxon>Pleurotineae</taxon>
        <taxon>Stephanosporaceae</taxon>
        <taxon>Cristinia</taxon>
    </lineage>
</organism>
<dbReference type="Pfam" id="PF20415">
    <property type="entry name" value="DUF6699"/>
    <property type="match status" value="1"/>
</dbReference>
<feature type="region of interest" description="Disordered" evidence="1">
    <location>
        <begin position="1"/>
        <end position="98"/>
    </location>
</feature>
<proteinExistence type="predicted"/>
<feature type="compositionally biased region" description="Low complexity" evidence="1">
    <location>
        <begin position="30"/>
        <end position="44"/>
    </location>
</feature>
<sequence length="251" mass="28061">MSQRPSSSHSKRVHWADVESDTYDPPRTPSPTYSHSSGGSSSPGPWTPPKHSTQYLQPEYDPKHAVRYSPGSSPKHLTVPVSPQHSPRTHLRTPSPGIPLPKGTLVHSLLISALHWDLTQPVDDRMAASKEPATKPPFYEPLSIIHPDYMWSITVTPRTPGSYVTVGDVFKAISDDVKRPVTHPEYEAMATSTRRPHMQLGVDDAFSARCARNPAERQYGVRRVDFFQGATRWGGLRQRDDGRVELILARF</sequence>
<protein>
    <recommendedName>
        <fullName evidence="2">DUF6699 domain-containing protein</fullName>
    </recommendedName>
</protein>
<evidence type="ECO:0000259" key="2">
    <source>
        <dbReference type="Pfam" id="PF20415"/>
    </source>
</evidence>
<evidence type="ECO:0000256" key="1">
    <source>
        <dbReference type="SAM" id="MobiDB-lite"/>
    </source>
</evidence>
<accession>A0A8K0UWM2</accession>
<dbReference type="AlphaFoldDB" id="A0A8K0UWM2"/>
<name>A0A8K0UWM2_9AGAR</name>
<dbReference type="EMBL" id="JAEVFJ010000005">
    <property type="protein sequence ID" value="KAH8104559.1"/>
    <property type="molecule type" value="Genomic_DNA"/>
</dbReference>
<keyword evidence="4" id="KW-1185">Reference proteome</keyword>
<dbReference type="Proteomes" id="UP000813824">
    <property type="component" value="Unassembled WGS sequence"/>
</dbReference>
<dbReference type="OrthoDB" id="2783256at2759"/>
<evidence type="ECO:0000313" key="4">
    <source>
        <dbReference type="Proteomes" id="UP000813824"/>
    </source>
</evidence>
<comment type="caution">
    <text evidence="3">The sequence shown here is derived from an EMBL/GenBank/DDBJ whole genome shotgun (WGS) entry which is preliminary data.</text>
</comment>
<feature type="domain" description="DUF6699" evidence="2">
    <location>
        <begin position="114"/>
        <end position="242"/>
    </location>
</feature>
<evidence type="ECO:0000313" key="3">
    <source>
        <dbReference type="EMBL" id="KAH8104559.1"/>
    </source>
</evidence>
<gene>
    <name evidence="3" type="ORF">BXZ70DRAFT_904738</name>
</gene>